<name>A0AAW1T8W1_9CHLO</name>
<feature type="compositionally biased region" description="Basic residues" evidence="5">
    <location>
        <begin position="238"/>
        <end position="248"/>
    </location>
</feature>
<dbReference type="PROSITE" id="PS50016">
    <property type="entry name" value="ZF_PHD_2"/>
    <property type="match status" value="1"/>
</dbReference>
<dbReference type="EMBL" id="JALJOV010000241">
    <property type="protein sequence ID" value="KAK9865515.1"/>
    <property type="molecule type" value="Genomic_DNA"/>
</dbReference>
<dbReference type="Gene3D" id="3.30.40.10">
    <property type="entry name" value="Zinc/RING finger domain, C3HC4 (zinc finger)"/>
    <property type="match status" value="2"/>
</dbReference>
<dbReference type="Proteomes" id="UP001485043">
    <property type="component" value="Unassembled WGS sequence"/>
</dbReference>
<keyword evidence="1" id="KW-0479">Metal-binding</keyword>
<feature type="compositionally biased region" description="Polar residues" evidence="5">
    <location>
        <begin position="219"/>
        <end position="233"/>
    </location>
</feature>
<dbReference type="InterPro" id="IPR034732">
    <property type="entry name" value="EPHD"/>
</dbReference>
<gene>
    <name evidence="8" type="ORF">WJX84_003690</name>
</gene>
<feature type="compositionally biased region" description="Acidic residues" evidence="5">
    <location>
        <begin position="137"/>
        <end position="152"/>
    </location>
</feature>
<dbReference type="InterPro" id="IPR013083">
    <property type="entry name" value="Znf_RING/FYVE/PHD"/>
</dbReference>
<dbReference type="InterPro" id="IPR001965">
    <property type="entry name" value="Znf_PHD"/>
</dbReference>
<evidence type="ECO:0000256" key="2">
    <source>
        <dbReference type="ARBA" id="ARBA00022771"/>
    </source>
</evidence>
<evidence type="ECO:0000256" key="4">
    <source>
        <dbReference type="PROSITE-ProRule" id="PRU00146"/>
    </source>
</evidence>
<dbReference type="PROSITE" id="PS51805">
    <property type="entry name" value="EPHD"/>
    <property type="match status" value="1"/>
</dbReference>
<dbReference type="SUPFAM" id="SSF57903">
    <property type="entry name" value="FYVE/PHD zinc finger"/>
    <property type="match status" value="1"/>
</dbReference>
<evidence type="ECO:0000313" key="9">
    <source>
        <dbReference type="Proteomes" id="UP001485043"/>
    </source>
</evidence>
<dbReference type="Pfam" id="PF13831">
    <property type="entry name" value="PHD_2"/>
    <property type="match status" value="1"/>
</dbReference>
<reference evidence="8 9" key="1">
    <citation type="journal article" date="2024" name="Nat. Commun.">
        <title>Phylogenomics reveals the evolutionary origins of lichenization in chlorophyte algae.</title>
        <authorList>
            <person name="Puginier C."/>
            <person name="Libourel C."/>
            <person name="Otte J."/>
            <person name="Skaloud P."/>
            <person name="Haon M."/>
            <person name="Grisel S."/>
            <person name="Petersen M."/>
            <person name="Berrin J.G."/>
            <person name="Delaux P.M."/>
            <person name="Dal Grande F."/>
            <person name="Keller J."/>
        </authorList>
    </citation>
    <scope>NUCLEOTIDE SEQUENCE [LARGE SCALE GENOMIC DNA]</scope>
    <source>
        <strain evidence="8 9">SAG 2523</strain>
    </source>
</reference>
<evidence type="ECO:0000313" key="8">
    <source>
        <dbReference type="EMBL" id="KAK9865515.1"/>
    </source>
</evidence>
<dbReference type="PANTHER" id="PTHR13793">
    <property type="entry name" value="PHD FINGER PROTEINS"/>
    <property type="match status" value="1"/>
</dbReference>
<dbReference type="GO" id="GO:0008270">
    <property type="term" value="F:zinc ion binding"/>
    <property type="evidence" value="ECO:0007669"/>
    <property type="project" value="UniProtKB-KW"/>
</dbReference>
<dbReference type="InterPro" id="IPR011011">
    <property type="entry name" value="Znf_FYVE_PHD"/>
</dbReference>
<evidence type="ECO:0000256" key="1">
    <source>
        <dbReference type="ARBA" id="ARBA00022723"/>
    </source>
</evidence>
<evidence type="ECO:0000259" key="6">
    <source>
        <dbReference type="PROSITE" id="PS50016"/>
    </source>
</evidence>
<dbReference type="InterPro" id="IPR019787">
    <property type="entry name" value="Znf_PHD-finger"/>
</dbReference>
<dbReference type="GO" id="GO:0006357">
    <property type="term" value="P:regulation of transcription by RNA polymerase II"/>
    <property type="evidence" value="ECO:0007669"/>
    <property type="project" value="TreeGrafter"/>
</dbReference>
<dbReference type="Pfam" id="PF13832">
    <property type="entry name" value="zf-HC5HC2H_2"/>
    <property type="match status" value="1"/>
</dbReference>
<keyword evidence="2 4" id="KW-0863">Zinc-finger</keyword>
<comment type="caution">
    <text evidence="8">The sequence shown here is derived from an EMBL/GenBank/DDBJ whole genome shotgun (WGS) entry which is preliminary data.</text>
</comment>
<evidence type="ECO:0000256" key="3">
    <source>
        <dbReference type="ARBA" id="ARBA00022833"/>
    </source>
</evidence>
<feature type="region of interest" description="Disordered" evidence="5">
    <location>
        <begin position="218"/>
        <end position="249"/>
    </location>
</feature>
<dbReference type="PANTHER" id="PTHR13793:SF107">
    <property type="entry name" value="BROMODOMAIN-CONTAINING PROTEIN HOMOLOG"/>
    <property type="match status" value="1"/>
</dbReference>
<dbReference type="CDD" id="cd15492">
    <property type="entry name" value="PHD_BRPF_JADE_like"/>
    <property type="match status" value="1"/>
</dbReference>
<accession>A0AAW1T8W1</accession>
<dbReference type="PROSITE" id="PS01359">
    <property type="entry name" value="ZF_PHD_1"/>
    <property type="match status" value="1"/>
</dbReference>
<organism evidence="8 9">
    <name type="scientific">Apatococcus fuscideae</name>
    <dbReference type="NCBI Taxonomy" id="2026836"/>
    <lineage>
        <taxon>Eukaryota</taxon>
        <taxon>Viridiplantae</taxon>
        <taxon>Chlorophyta</taxon>
        <taxon>core chlorophytes</taxon>
        <taxon>Trebouxiophyceae</taxon>
        <taxon>Chlorellales</taxon>
        <taxon>Chlorellaceae</taxon>
        <taxon>Apatococcus</taxon>
    </lineage>
</organism>
<feature type="region of interest" description="Disordered" evidence="5">
    <location>
        <begin position="90"/>
        <end position="206"/>
    </location>
</feature>
<keyword evidence="3" id="KW-0862">Zinc</keyword>
<dbReference type="InterPro" id="IPR019786">
    <property type="entry name" value="Zinc_finger_PHD-type_CS"/>
</dbReference>
<feature type="domain" description="PHD-type" evidence="6">
    <location>
        <begin position="287"/>
        <end position="339"/>
    </location>
</feature>
<dbReference type="SMART" id="SM00249">
    <property type="entry name" value="PHD"/>
    <property type="match status" value="2"/>
</dbReference>
<proteinExistence type="predicted"/>
<feature type="domain" description="PHD-type" evidence="7">
    <location>
        <begin position="344"/>
        <end position="470"/>
    </location>
</feature>
<sequence length="527" mass="55807">MEGTTAGSASDAFVASSKAIFSKEQLQVLANQIRTLLNIGLRLKILSGQSRAVGFPWSKVNEVIEEPAGKALAPVAPNEPSLAIEVQPTNVQQLSNPNPPKHAAPKKEQRPRGRPRKAPGRVVGGNAAKRRKQNSPDESDDLEGTSEGEDSEAAVVDLPDSDGPEGSDRDQAGPSQPHQEPGDGPPSRRSGRKTRQVSLDGVSGEALDEIVDGAPVASGASTARWTPHSTSTLPAKPAHGKRQPKRRASSIVEKLLAPDLNDRGQPKRPTLLLQLVPVPSKAEEPLDPPCSVCGETEDGEGNEMLMCDGIGCHVVTHQACYGVASIPSNDWLCDGCKAGLPPDNAHCLLCPVTGGALRKVTCFGCWRPPGTRAGTPHQDLTGWVHSACALWTSDVKLTAPDLVDGVDISQLPCEKLGVTCGLCHQPGGAVVECCLGSCPRLQHVLCAREADCLTPFAPNGTPLTFCLSHSQPRFAAGRAKAADACTEPLVQAEDDMPAAKPLTPYELEREANIQRNRRRLSELTGPH</sequence>
<dbReference type="AlphaFoldDB" id="A0AAW1T8W1"/>
<evidence type="ECO:0000259" key="7">
    <source>
        <dbReference type="PROSITE" id="PS51805"/>
    </source>
</evidence>
<dbReference type="CDD" id="cd15571">
    <property type="entry name" value="ePHD"/>
    <property type="match status" value="1"/>
</dbReference>
<dbReference type="InterPro" id="IPR050701">
    <property type="entry name" value="Histone_Mod_Regulator"/>
</dbReference>
<evidence type="ECO:0000256" key="5">
    <source>
        <dbReference type="SAM" id="MobiDB-lite"/>
    </source>
</evidence>
<protein>
    <submittedName>
        <fullName evidence="8">Uncharacterized protein</fullName>
    </submittedName>
</protein>
<keyword evidence="9" id="KW-1185">Reference proteome</keyword>